<evidence type="ECO:0000259" key="1">
    <source>
        <dbReference type="PROSITE" id="PS51186"/>
    </source>
</evidence>
<keyword evidence="2" id="KW-0808">Transferase</keyword>
<dbReference type="Pfam" id="PF00583">
    <property type="entry name" value="Acetyltransf_1"/>
    <property type="match status" value="1"/>
</dbReference>
<gene>
    <name evidence="2" type="ORF">D0Q02_26455</name>
</gene>
<dbReference type="InterPro" id="IPR000182">
    <property type="entry name" value="GNAT_dom"/>
</dbReference>
<dbReference type="SUPFAM" id="SSF55729">
    <property type="entry name" value="Acyl-CoA N-acyltransferases (Nat)"/>
    <property type="match status" value="1"/>
</dbReference>
<comment type="caution">
    <text evidence="2">The sequence shown here is derived from an EMBL/GenBank/DDBJ whole genome shotgun (WGS) entry which is preliminary data.</text>
</comment>
<accession>A0A372FSX0</accession>
<dbReference type="EMBL" id="QVFU01000049">
    <property type="protein sequence ID" value="RFS43676.1"/>
    <property type="molecule type" value="Genomic_DNA"/>
</dbReference>
<proteinExistence type="predicted"/>
<dbReference type="GO" id="GO:0016747">
    <property type="term" value="F:acyltransferase activity, transferring groups other than amino-acyl groups"/>
    <property type="evidence" value="ECO:0007669"/>
    <property type="project" value="InterPro"/>
</dbReference>
<dbReference type="InterPro" id="IPR016181">
    <property type="entry name" value="Acyl_CoA_acyltransferase"/>
</dbReference>
<organism evidence="2 3">
    <name type="scientific">Micromonospora craniellae</name>
    <dbReference type="NCBI Taxonomy" id="2294034"/>
    <lineage>
        <taxon>Bacteria</taxon>
        <taxon>Bacillati</taxon>
        <taxon>Actinomycetota</taxon>
        <taxon>Actinomycetes</taxon>
        <taxon>Micromonosporales</taxon>
        <taxon>Micromonosporaceae</taxon>
        <taxon>Micromonospora</taxon>
    </lineage>
</organism>
<evidence type="ECO:0000313" key="3">
    <source>
        <dbReference type="Proteomes" id="UP000262621"/>
    </source>
</evidence>
<dbReference type="Proteomes" id="UP000262621">
    <property type="component" value="Unassembled WGS sequence"/>
</dbReference>
<protein>
    <submittedName>
        <fullName evidence="2">GNAT family N-acetyltransferase</fullName>
    </submittedName>
</protein>
<dbReference type="Gene3D" id="3.40.630.30">
    <property type="match status" value="1"/>
</dbReference>
<name>A0A372FSX0_9ACTN</name>
<sequence>MAPKATTVEAVDGRNDTVVITNEVDVEVLAAVYRQVHAADLRLVDHSVPTVEERLEWTAAAPGFEAAVGYLGGQLVGAVMGCPLPPETLWWRDLTSSDDSDLAVEWAGRTFAVCEAFVLPEMRRYRLGHRMTVELLGRRSEERIALAVAETNTRVWRALQRAGFDYVGDVVPFPDWRPHRMLVRRLTPGAPDDRHSGRRSAGHR</sequence>
<dbReference type="RefSeq" id="WP_117230710.1">
    <property type="nucleotide sequence ID" value="NZ_CP061725.1"/>
</dbReference>
<dbReference type="AlphaFoldDB" id="A0A372FSX0"/>
<feature type="domain" description="N-acetyltransferase" evidence="1">
    <location>
        <begin position="19"/>
        <end position="189"/>
    </location>
</feature>
<dbReference type="PROSITE" id="PS51186">
    <property type="entry name" value="GNAT"/>
    <property type="match status" value="1"/>
</dbReference>
<reference evidence="2 3" key="1">
    <citation type="submission" date="2018-08" db="EMBL/GenBank/DDBJ databases">
        <title>Verrucosispora craniellae sp. nov., isolated from a marine sponge in the South China Sea.</title>
        <authorList>
            <person name="Li L."/>
            <person name="Lin H.W."/>
        </authorList>
    </citation>
    <scope>NUCLEOTIDE SEQUENCE [LARGE SCALE GENOMIC DNA]</scope>
    <source>
        <strain evidence="2 3">LHW63014</strain>
    </source>
</reference>
<keyword evidence="3" id="KW-1185">Reference proteome</keyword>
<evidence type="ECO:0000313" key="2">
    <source>
        <dbReference type="EMBL" id="RFS43676.1"/>
    </source>
</evidence>
<dbReference type="OrthoDB" id="4536199at2"/>